<dbReference type="InterPro" id="IPR036237">
    <property type="entry name" value="Xyl_isomerase-like_sf"/>
</dbReference>
<evidence type="ECO:0000313" key="3">
    <source>
        <dbReference type="Proteomes" id="UP000824238"/>
    </source>
</evidence>
<accession>A0A9D1DMJ7</accession>
<dbReference type="InterPro" id="IPR050312">
    <property type="entry name" value="IolE/XylAMocC-like"/>
</dbReference>
<comment type="caution">
    <text evidence="2">The sequence shown here is derived from an EMBL/GenBank/DDBJ whole genome shotgun (WGS) entry which is preliminary data.</text>
</comment>
<dbReference type="SUPFAM" id="SSF51658">
    <property type="entry name" value="Xylose isomerase-like"/>
    <property type="match status" value="1"/>
</dbReference>
<dbReference type="EMBL" id="DVHH01000203">
    <property type="protein sequence ID" value="HIR55625.1"/>
    <property type="molecule type" value="Genomic_DNA"/>
</dbReference>
<protein>
    <submittedName>
        <fullName evidence="2">Sugar phosphate isomerase/epimerase</fullName>
    </submittedName>
</protein>
<dbReference type="GO" id="GO:0016853">
    <property type="term" value="F:isomerase activity"/>
    <property type="evidence" value="ECO:0007669"/>
    <property type="project" value="UniProtKB-KW"/>
</dbReference>
<dbReference type="InterPro" id="IPR013022">
    <property type="entry name" value="Xyl_isomerase-like_TIM-brl"/>
</dbReference>
<proteinExistence type="predicted"/>
<dbReference type="PANTHER" id="PTHR12110:SF41">
    <property type="entry name" value="INOSOSE DEHYDRATASE"/>
    <property type="match status" value="1"/>
</dbReference>
<sequence>MKYGIHYAYWQHEWKADLAAACRRASALGFDLLEISGGSLLDSGEEELRELRRTADGLGMGVNACHGMSKDCDTGSADPAVRARGIDTAKRLFDRMALIGSSRLGGILYSYWPALDYTNAGAEPARTREYSLESMAVIADEAASRGIQLNLEVVNRYENFVFNDVDGALAYITELGRGNVKLLLDVFHMNIEEDDIGAAIRRAGAAVGHFHIGECNRRVPGKGHMPWADIGAALRDIGYDGPVVMEPFVRSGGEVADAIRVWHDLTRPDSDARLDEDLKQALSFTRSMLYSEN</sequence>
<evidence type="ECO:0000313" key="2">
    <source>
        <dbReference type="EMBL" id="HIR55625.1"/>
    </source>
</evidence>
<dbReference type="AlphaFoldDB" id="A0A9D1DMJ7"/>
<dbReference type="Proteomes" id="UP000824238">
    <property type="component" value="Unassembled WGS sequence"/>
</dbReference>
<reference evidence="2" key="1">
    <citation type="submission" date="2020-10" db="EMBL/GenBank/DDBJ databases">
        <authorList>
            <person name="Gilroy R."/>
        </authorList>
    </citation>
    <scope>NUCLEOTIDE SEQUENCE</scope>
    <source>
        <strain evidence="2">ChiGjej3B3-7149</strain>
    </source>
</reference>
<dbReference type="Gene3D" id="3.20.20.150">
    <property type="entry name" value="Divalent-metal-dependent TIM barrel enzymes"/>
    <property type="match status" value="1"/>
</dbReference>
<organism evidence="2 3">
    <name type="scientific">Candidatus Scatomorpha intestinigallinarum</name>
    <dbReference type="NCBI Taxonomy" id="2840923"/>
    <lineage>
        <taxon>Bacteria</taxon>
        <taxon>Bacillati</taxon>
        <taxon>Bacillota</taxon>
        <taxon>Clostridia</taxon>
        <taxon>Eubacteriales</taxon>
        <taxon>Candidatus Scatomorpha</taxon>
    </lineage>
</organism>
<keyword evidence="2" id="KW-0413">Isomerase</keyword>
<name>A0A9D1DMJ7_9FIRM</name>
<feature type="domain" description="Xylose isomerase-like TIM barrel" evidence="1">
    <location>
        <begin position="23"/>
        <end position="258"/>
    </location>
</feature>
<dbReference type="Pfam" id="PF01261">
    <property type="entry name" value="AP_endonuc_2"/>
    <property type="match status" value="1"/>
</dbReference>
<gene>
    <name evidence="2" type="ORF">IAD36_08545</name>
</gene>
<dbReference type="PANTHER" id="PTHR12110">
    <property type="entry name" value="HYDROXYPYRUVATE ISOMERASE"/>
    <property type="match status" value="1"/>
</dbReference>
<reference evidence="2" key="2">
    <citation type="journal article" date="2021" name="PeerJ">
        <title>Extensive microbial diversity within the chicken gut microbiome revealed by metagenomics and culture.</title>
        <authorList>
            <person name="Gilroy R."/>
            <person name="Ravi A."/>
            <person name="Getino M."/>
            <person name="Pursley I."/>
            <person name="Horton D.L."/>
            <person name="Alikhan N.F."/>
            <person name="Baker D."/>
            <person name="Gharbi K."/>
            <person name="Hall N."/>
            <person name="Watson M."/>
            <person name="Adriaenssens E.M."/>
            <person name="Foster-Nyarko E."/>
            <person name="Jarju S."/>
            <person name="Secka A."/>
            <person name="Antonio M."/>
            <person name="Oren A."/>
            <person name="Chaudhuri R.R."/>
            <person name="La Ragione R."/>
            <person name="Hildebrand F."/>
            <person name="Pallen M.J."/>
        </authorList>
    </citation>
    <scope>NUCLEOTIDE SEQUENCE</scope>
    <source>
        <strain evidence="2">ChiGjej3B3-7149</strain>
    </source>
</reference>
<evidence type="ECO:0000259" key="1">
    <source>
        <dbReference type="Pfam" id="PF01261"/>
    </source>
</evidence>